<proteinExistence type="predicted"/>
<protein>
    <submittedName>
        <fullName evidence="1">Plasmid maintenance system killer</fullName>
    </submittedName>
</protein>
<sequence>MQVEFRTKKLRKQYESEKAATKAYGPEVARKYVQRIGIIKQTASLEELQAQRPLRCHALKGNRQGEWAINLTGFMRLIFTFEDEELTIVCIEEVSKHYDD</sequence>
<comment type="caution">
    <text evidence="1">The sequence shown here is derived from an EMBL/GenBank/DDBJ whole genome shotgun (WGS) entry which is preliminary data.</text>
</comment>
<dbReference type="SUPFAM" id="SSF143011">
    <property type="entry name" value="RelE-like"/>
    <property type="match status" value="1"/>
</dbReference>
<dbReference type="InterPro" id="IPR007711">
    <property type="entry name" value="HigB-1"/>
</dbReference>
<dbReference type="InterPro" id="IPR035093">
    <property type="entry name" value="RelE/ParE_toxin_dom_sf"/>
</dbReference>
<keyword evidence="2" id="KW-1185">Reference proteome</keyword>
<dbReference type="RefSeq" id="WP_126352293.1">
    <property type="nucleotide sequence ID" value="NZ_CP086384.1"/>
</dbReference>
<reference evidence="1 2" key="1">
    <citation type="submission" date="2018-12" db="EMBL/GenBank/DDBJ databases">
        <title>Deinococcus radiophilus ATCC 27603 genome sequencing and assembly.</title>
        <authorList>
            <person name="Maclea K.S."/>
            <person name="Maynard C.R."/>
        </authorList>
    </citation>
    <scope>NUCLEOTIDE SEQUENCE [LARGE SCALE GENOMIC DNA]</scope>
    <source>
        <strain evidence="1 2">ATCC 27603</strain>
    </source>
</reference>
<organism evidence="1 2">
    <name type="scientific">Deinococcus radiophilus</name>
    <dbReference type="NCBI Taxonomy" id="32062"/>
    <lineage>
        <taxon>Bacteria</taxon>
        <taxon>Thermotogati</taxon>
        <taxon>Deinococcota</taxon>
        <taxon>Deinococci</taxon>
        <taxon>Deinococcales</taxon>
        <taxon>Deinococcaceae</taxon>
        <taxon>Deinococcus</taxon>
    </lineage>
</organism>
<gene>
    <name evidence="1" type="ORF">EJ104_08445</name>
</gene>
<evidence type="ECO:0000313" key="2">
    <source>
        <dbReference type="Proteomes" id="UP000277766"/>
    </source>
</evidence>
<dbReference type="Gene3D" id="3.30.2310.20">
    <property type="entry name" value="RelE-like"/>
    <property type="match status" value="1"/>
</dbReference>
<dbReference type="EMBL" id="RXPE01000016">
    <property type="protein sequence ID" value="RTR26360.1"/>
    <property type="molecule type" value="Genomic_DNA"/>
</dbReference>
<evidence type="ECO:0000313" key="1">
    <source>
        <dbReference type="EMBL" id="RTR26360.1"/>
    </source>
</evidence>
<dbReference type="OrthoDB" id="9801026at2"/>
<name>A0A431VT30_9DEIO</name>
<dbReference type="Proteomes" id="UP000277766">
    <property type="component" value="Unassembled WGS sequence"/>
</dbReference>
<dbReference type="AlphaFoldDB" id="A0A431VT30"/>
<accession>A0A431VT30</accession>
<dbReference type="Pfam" id="PF05015">
    <property type="entry name" value="HigB-like_toxin"/>
    <property type="match status" value="1"/>
</dbReference>